<feature type="binding site" evidence="9">
    <location>
        <begin position="22"/>
        <end position="28"/>
    </location>
    <ligand>
        <name>NADP(+)</name>
        <dbReference type="ChEBI" id="CHEBI:58349"/>
    </ligand>
</feature>
<evidence type="ECO:0000256" key="1">
    <source>
        <dbReference type="ARBA" id="ARBA00004883"/>
    </source>
</evidence>
<dbReference type="UniPathway" id="UPA00128">
    <property type="reaction ID" value="UER00191"/>
</dbReference>
<name>A0A7I7K3Q2_9MYCO</name>
<dbReference type="InterPro" id="IPR028614">
    <property type="entry name" value="GDP_fucose/colitose_synth"/>
</dbReference>
<keyword evidence="7 9" id="KW-0511">Multifunctional enzyme</keyword>
<evidence type="ECO:0000313" key="11">
    <source>
        <dbReference type="Proteomes" id="UP000467006"/>
    </source>
</evidence>
<evidence type="ECO:0000256" key="6">
    <source>
        <dbReference type="ARBA" id="ARBA00023235"/>
    </source>
</evidence>
<dbReference type="GO" id="GO:0042351">
    <property type="term" value="P:'de novo' GDP-L-fucose biosynthetic process"/>
    <property type="evidence" value="ECO:0007669"/>
    <property type="project" value="UniProtKB-UniRule"/>
</dbReference>
<feature type="binding site" evidence="9">
    <location>
        <position position="152"/>
    </location>
    <ligand>
        <name>NADP(+)</name>
        <dbReference type="ChEBI" id="CHEBI:58349"/>
    </ligand>
</feature>
<comment type="pathway">
    <text evidence="1 9">Nucleotide-sugar biosynthesis; GDP-L-fucose biosynthesis via de novo pathway; GDP-L-fucose from GDP-alpha-D-mannose: step 2/2.</text>
</comment>
<keyword evidence="11" id="KW-1185">Reference proteome</keyword>
<dbReference type="Pfam" id="PF01370">
    <property type="entry name" value="Epimerase"/>
    <property type="match status" value="1"/>
</dbReference>
<evidence type="ECO:0000256" key="3">
    <source>
        <dbReference type="ARBA" id="ARBA00012371"/>
    </source>
</evidence>
<evidence type="ECO:0000256" key="8">
    <source>
        <dbReference type="ARBA" id="ARBA00051935"/>
    </source>
</evidence>
<dbReference type="EC" id="1.1.1.271" evidence="3 9"/>
<keyword evidence="6 9" id="KW-0413">Isomerase</keyword>
<feature type="site" description="Important for catalytic activity" evidence="9">
    <location>
        <position position="121"/>
    </location>
</feature>
<dbReference type="CDD" id="cd05239">
    <property type="entry name" value="GDP_FS_SDR_e"/>
    <property type="match status" value="1"/>
</dbReference>
<sequence>MNEEASYLPVELDRDSTFYVAGHRGLVGSAIKRKLESAGFRNVVGRTSAELDLRDRDAVFNYIRELQPRYVVLAAARVGGILANNTYPVDFLSDNIRIQVNVLDAAREAEVERLLFLGSSCIYPKFADQPIHEESLLTGHLEPTNDAYAIAKIAGILHVQAVRRQYGLPWISAMPTNLYGPNDNFSPTVAHVLPALIRRYDEAAASGAPSVTNWGTGTPRREFLHADDMADACLHLLEHYDGPEQVNVGTGTDVTIREVAETIADAIGYTGDTHWDTSKPDGTPQKLLDVSKLAAAGWTSGITLRDGIERTIVWYRKHAHALRGL</sequence>
<feature type="site" description="Important for catalytic activity" evidence="9">
    <location>
        <position position="119"/>
    </location>
</feature>
<feature type="binding site" evidence="9">
    <location>
        <position position="191"/>
    </location>
    <ligand>
        <name>NADP(+)</name>
        <dbReference type="ChEBI" id="CHEBI:58349"/>
    </ligand>
</feature>
<dbReference type="RefSeq" id="WP_098003867.1">
    <property type="nucleotide sequence ID" value="NZ_AP022563.1"/>
</dbReference>
<dbReference type="PANTHER" id="PTHR43238:SF1">
    <property type="entry name" value="GDP-L-FUCOSE SYNTHASE"/>
    <property type="match status" value="1"/>
</dbReference>
<evidence type="ECO:0000256" key="2">
    <source>
        <dbReference type="ARBA" id="ARBA00005959"/>
    </source>
</evidence>
<proteinExistence type="inferred from homology"/>
<keyword evidence="5 9" id="KW-0560">Oxidoreductase</keyword>
<feature type="binding site" evidence="9">
    <location>
        <position position="199"/>
    </location>
    <ligand>
        <name>substrate</name>
    </ligand>
</feature>
<dbReference type="InterPro" id="IPR001509">
    <property type="entry name" value="Epimerase_deHydtase"/>
</dbReference>
<dbReference type="HAMAP" id="MF_00956">
    <property type="entry name" value="GDP_fucose_synth"/>
    <property type="match status" value="1"/>
</dbReference>
<comment type="catalytic activity">
    <reaction evidence="8 9">
        <text>GDP-beta-L-fucose + NADP(+) = GDP-4-dehydro-alpha-D-rhamnose + NADPH + H(+)</text>
        <dbReference type="Rhea" id="RHEA:18885"/>
        <dbReference type="ChEBI" id="CHEBI:15378"/>
        <dbReference type="ChEBI" id="CHEBI:57273"/>
        <dbReference type="ChEBI" id="CHEBI:57783"/>
        <dbReference type="ChEBI" id="CHEBI:57964"/>
        <dbReference type="ChEBI" id="CHEBI:58349"/>
        <dbReference type="EC" id="1.1.1.271"/>
    </reaction>
</comment>
<comment type="similarity">
    <text evidence="2 9">Belongs to the NAD(P)-dependent epimerase/dehydratase family. Fucose synthase subfamily.</text>
</comment>
<dbReference type="PANTHER" id="PTHR43238">
    <property type="entry name" value="GDP-L-FUCOSE SYNTHASE"/>
    <property type="match status" value="1"/>
</dbReference>
<keyword evidence="4 9" id="KW-0521">NADP</keyword>
<evidence type="ECO:0000256" key="5">
    <source>
        <dbReference type="ARBA" id="ARBA00023002"/>
    </source>
</evidence>
<dbReference type="GO" id="GO:0050577">
    <property type="term" value="F:GDP-L-fucose synthase activity"/>
    <property type="evidence" value="ECO:0007669"/>
    <property type="project" value="UniProtKB-UniRule"/>
</dbReference>
<dbReference type="OrthoDB" id="9811425at2"/>
<accession>A0A7I7K3Q2</accession>
<dbReference type="Proteomes" id="UP000467006">
    <property type="component" value="Chromosome"/>
</dbReference>
<feature type="binding site" evidence="9">
    <location>
        <begin position="117"/>
        <end position="120"/>
    </location>
    <ligand>
        <name>NADP(+)</name>
        <dbReference type="ChEBI" id="CHEBI:58349"/>
    </ligand>
</feature>
<dbReference type="SUPFAM" id="SSF51735">
    <property type="entry name" value="NAD(P)-binding Rossmann-fold domains"/>
    <property type="match status" value="1"/>
</dbReference>
<dbReference type="Gene3D" id="3.40.50.720">
    <property type="entry name" value="NAD(P)-binding Rossmann-like Domain"/>
    <property type="match status" value="1"/>
</dbReference>
<dbReference type="Gene3D" id="3.90.25.10">
    <property type="entry name" value="UDP-galactose 4-epimerase, domain 1"/>
    <property type="match status" value="1"/>
</dbReference>
<comment type="function">
    <text evidence="9">Catalyzes the two-step NADP-dependent conversion of GDP-4-dehydro-6-deoxy-D-mannose to GDP-fucose, involving an epimerase and a reductase reaction.</text>
</comment>
<dbReference type="EMBL" id="AP022563">
    <property type="protein sequence ID" value="BBX18002.1"/>
    <property type="molecule type" value="Genomic_DNA"/>
</dbReference>
<dbReference type="GO" id="GO:0070401">
    <property type="term" value="F:NADP+ binding"/>
    <property type="evidence" value="ECO:0007669"/>
    <property type="project" value="UniProtKB-UniRule"/>
</dbReference>
<feature type="binding site" evidence="9">
    <location>
        <position position="214"/>
    </location>
    <ligand>
        <name>substrate</name>
    </ligand>
</feature>
<dbReference type="KEGG" id="mdu:MDUV_28620"/>
<evidence type="ECO:0000256" key="7">
    <source>
        <dbReference type="ARBA" id="ARBA00023268"/>
    </source>
</evidence>
<feature type="active site" description="Proton donor/acceptor" evidence="9">
    <location>
        <position position="148"/>
    </location>
</feature>
<dbReference type="GO" id="GO:0016853">
    <property type="term" value="F:isomerase activity"/>
    <property type="evidence" value="ECO:0007669"/>
    <property type="project" value="UniProtKB-KW"/>
</dbReference>
<gene>
    <name evidence="10" type="primary">epiA</name>
    <name evidence="9" type="synonym">fcl</name>
    <name evidence="10" type="ORF">MDUV_28620</name>
</gene>
<reference evidence="10 11" key="1">
    <citation type="journal article" date="2019" name="Emerg. Microbes Infect.">
        <title>Comprehensive subspecies identification of 175 nontuberculous mycobacteria species based on 7547 genomic profiles.</title>
        <authorList>
            <person name="Matsumoto Y."/>
            <person name="Kinjo T."/>
            <person name="Motooka D."/>
            <person name="Nabeya D."/>
            <person name="Jung N."/>
            <person name="Uechi K."/>
            <person name="Horii T."/>
            <person name="Iida T."/>
            <person name="Fujita J."/>
            <person name="Nakamura S."/>
        </authorList>
    </citation>
    <scope>NUCLEOTIDE SEQUENCE [LARGE SCALE GENOMIC DNA]</scope>
    <source>
        <strain evidence="10 11">JCM 6396</strain>
    </source>
</reference>
<organism evidence="10 11">
    <name type="scientific">Mycolicibacterium duvalii</name>
    <dbReference type="NCBI Taxonomy" id="39688"/>
    <lineage>
        <taxon>Bacteria</taxon>
        <taxon>Bacillati</taxon>
        <taxon>Actinomycetota</taxon>
        <taxon>Actinomycetes</taxon>
        <taxon>Mycobacteriales</taxon>
        <taxon>Mycobacteriaceae</taxon>
        <taxon>Mycolicibacterium</taxon>
    </lineage>
</organism>
<evidence type="ECO:0000313" key="10">
    <source>
        <dbReference type="EMBL" id="BBX18002.1"/>
    </source>
</evidence>
<feature type="binding site" evidence="9">
    <location>
        <begin position="175"/>
        <end position="178"/>
    </location>
    <ligand>
        <name>NADP(+)</name>
        <dbReference type="ChEBI" id="CHEBI:58349"/>
    </ligand>
</feature>
<feature type="binding site" evidence="9">
    <location>
        <position position="281"/>
    </location>
    <ligand>
        <name>substrate</name>
    </ligand>
</feature>
<evidence type="ECO:0000256" key="9">
    <source>
        <dbReference type="HAMAP-Rule" id="MF_00956"/>
    </source>
</evidence>
<feature type="binding site" evidence="9">
    <location>
        <position position="221"/>
    </location>
    <ligand>
        <name>substrate</name>
    </ligand>
</feature>
<protein>
    <recommendedName>
        <fullName evidence="3 9">GDP-L-fucose synthase</fullName>
        <ecNumber evidence="3 9">1.1.1.271</ecNumber>
    </recommendedName>
    <alternativeName>
        <fullName evidence="9">GDP-4-keto-6-deoxy-D-mannose-3,5-epimerase-4-reductase</fullName>
    </alternativeName>
</protein>
<evidence type="ECO:0000256" key="4">
    <source>
        <dbReference type="ARBA" id="ARBA00022857"/>
    </source>
</evidence>
<dbReference type="FunFam" id="3.40.50.720:FF:000101">
    <property type="entry name" value="GDP-L-fucose synthase"/>
    <property type="match status" value="1"/>
</dbReference>
<dbReference type="InterPro" id="IPR036291">
    <property type="entry name" value="NAD(P)-bd_dom_sf"/>
</dbReference>
<dbReference type="AlphaFoldDB" id="A0A7I7K3Q2"/>